<dbReference type="InterPro" id="IPR029016">
    <property type="entry name" value="GAF-like_dom_sf"/>
</dbReference>
<keyword evidence="1" id="KW-0106">Calcium</keyword>
<dbReference type="InterPro" id="IPR002048">
    <property type="entry name" value="EF_hand_dom"/>
</dbReference>
<protein>
    <recommendedName>
        <fullName evidence="4">EF-hand domain-containing protein</fullName>
    </recommendedName>
</protein>
<feature type="compositionally biased region" description="Polar residues" evidence="3">
    <location>
        <begin position="880"/>
        <end position="891"/>
    </location>
</feature>
<evidence type="ECO:0000256" key="1">
    <source>
        <dbReference type="ARBA" id="ARBA00022837"/>
    </source>
</evidence>
<proteinExistence type="predicted"/>
<accession>A0AAN9FWK8</accession>
<feature type="compositionally biased region" description="Basic and acidic residues" evidence="3">
    <location>
        <begin position="593"/>
        <end position="618"/>
    </location>
</feature>
<evidence type="ECO:0000256" key="3">
    <source>
        <dbReference type="SAM" id="MobiDB-lite"/>
    </source>
</evidence>
<feature type="compositionally biased region" description="Basic and acidic residues" evidence="3">
    <location>
        <begin position="812"/>
        <end position="835"/>
    </location>
</feature>
<dbReference type="SUPFAM" id="SSF55781">
    <property type="entry name" value="GAF domain-like"/>
    <property type="match status" value="1"/>
</dbReference>
<dbReference type="SUPFAM" id="SSF47473">
    <property type="entry name" value="EF-hand"/>
    <property type="match status" value="1"/>
</dbReference>
<name>A0AAN9FWK8_9CAEN</name>
<evidence type="ECO:0000313" key="5">
    <source>
        <dbReference type="EMBL" id="KAK7087978.1"/>
    </source>
</evidence>
<dbReference type="PANTHER" id="PTHR46788">
    <property type="entry name" value="EF-HAND CALCIUM-BINDING DOMAIN-CONTAINING PROTEIN 5"/>
    <property type="match status" value="1"/>
</dbReference>
<feature type="compositionally biased region" description="Polar residues" evidence="3">
    <location>
        <begin position="1548"/>
        <end position="1557"/>
    </location>
</feature>
<feature type="compositionally biased region" description="Acidic residues" evidence="3">
    <location>
        <begin position="799"/>
        <end position="811"/>
    </location>
</feature>
<feature type="coiled-coil region" evidence="2">
    <location>
        <begin position="173"/>
        <end position="228"/>
    </location>
</feature>
<feature type="compositionally biased region" description="Polar residues" evidence="3">
    <location>
        <begin position="33"/>
        <end position="42"/>
    </location>
</feature>
<feature type="domain" description="EF-hand" evidence="4">
    <location>
        <begin position="955"/>
        <end position="990"/>
    </location>
</feature>
<sequence>MAETAVSSHPGSAASGLGSPGKHSRICSGGENPGSSGRSSAMKNDVRRWKRMHEQNAMLRLTELRSAKKVEVRASKENARELARKIPIELLVKDWLSQSEATIETRAYMVDKVMPTLILGVEKLLNAVDEKGLADPGRASGFDPDFNPLTFLAQYLFRNNPRFSNFSEASPYVRGMRQVAEELKAQLFDMEDNRLARIKAEAKRKRTERELQAKLKQQEKERRQQALMTQFEEWNVPTDNNRVELSLLQNALRSFMEVAEQFPPEIQEVAKFGHPLESTDETGRTLAVTEFAQFLSLHVETLPSEVFEEFMEHMSKCAAAHRASAEREHRRIMLTNLFIYCDHSGIGLLDRHRILNLFEQFWDVFQDSKKSFRNPRTWPVVEVDEADDNMTDDEDGVATIPETAREDEDDTTTSEPPNKSGVVIKISPGSSRVGSGDDDDSLLQATGVENAETGESQIDGELADKIRGAVVEEKSEGGVDDKSREAGDKEKVEEGKEKVVEDKKGDDAAGEKDGKTGEHDSAGEAKTAEQSPEKKEDEASKLEGEAEKKKTPEEDTAKKDSEDKTETSDAPAAVVSASLNLMAITEEEEEESSKESPKDTEKEASKGVAEEKAEKTPEKEEEDGQKSAAVLNTEAAPPAAETESVKKEKEVVAEEREKEKNETAAAIEKEDEAKPEEEERRNEAEARPQEDIDEGFSESKPDDDAVAPAEEAVVPEKQDKDTSTTPAAQEQGSDEASTAATEQQQQKVAESGNEEKATEGSEETPAQPQQNEVPGGEEQKAEQAEEQKPAEGDAVIQIEDSEENPTEETTETAEKKDSQETVMKEDISADPDLSRDVDITNEIAKSALQPQAPQLTAGATGRASITFAQGTNFERDKTGLTANSGGRSQSQMSAFDEDNLNVSQFVQLTETFLGDGPEDTGFSKLLSFLREGYEETEDEKMERLMKARKEAISANRKVQLDSLFEKWDNDGSGYLDLEEVEELMMKYKEGQEKEVITTARVELKKQSKYQDNRLSKKEFRTFVNMVIDSLPGTDGFEYFVDFLLNNVERSYAERVRGEARKKWLQNIMTAAETSGVSLDPIYKTVFQSLYRDAEAHGGEKRISANIALMERNVKAPHRGDILLRYTACTPEDAEYVLNKALYKDMNGISFAAVEQGKPIHVPRVNSHGNIHFWNTDRFPDEREGSFIVVPLKDRKRRVFGVMGVDTLADPHSKAIFITHEILYFQGVAQMFSTAYHLVDMRRKLLRITESAISWIKRRSPHVSEIMVYMVEPAKQGPDFVLRRMMTTDNKGFPIHAKDPPVRLERKDNLFRDYLFKSVDNSETVTADAYGNRQLAFPLRNDEGKAIAVVDISTGALKKLPPHENKEIQRMLRLLQQAHKEITREFAGEEKLQVLDAEKDDDTRMEIMFDRLMLMELRENVAKLDSKAYAELKAYNNPPEIVLHILRATLAIFYQDQAREGEFDDWSSVKTYINNDLSQKIQTYDPTALDDLISPSIIEDYLKDVPHGEVAKHGSLPAQHLYNWVFVCLSLIEHTRKMRQNSEEESMGASGTDNVPQK</sequence>
<dbReference type="SMART" id="SM00054">
    <property type="entry name" value="EFh"/>
    <property type="match status" value="1"/>
</dbReference>
<reference evidence="5 6" key="1">
    <citation type="submission" date="2024-02" db="EMBL/GenBank/DDBJ databases">
        <title>Chromosome-scale genome assembly of the rough periwinkle Littorina saxatilis.</title>
        <authorList>
            <person name="De Jode A."/>
            <person name="Faria R."/>
            <person name="Formenti G."/>
            <person name="Sims Y."/>
            <person name="Smith T.P."/>
            <person name="Tracey A."/>
            <person name="Wood J.M.D."/>
            <person name="Zagrodzka Z.B."/>
            <person name="Johannesson K."/>
            <person name="Butlin R.K."/>
            <person name="Leder E.H."/>
        </authorList>
    </citation>
    <scope>NUCLEOTIDE SEQUENCE [LARGE SCALE GENOMIC DNA]</scope>
    <source>
        <strain evidence="5">Snail1</strain>
        <tissue evidence="5">Muscle</tissue>
    </source>
</reference>
<feature type="compositionally biased region" description="Basic and acidic residues" evidence="3">
    <location>
        <begin position="777"/>
        <end position="791"/>
    </location>
</feature>
<dbReference type="InterPro" id="IPR018247">
    <property type="entry name" value="EF_Hand_1_Ca_BS"/>
</dbReference>
<dbReference type="Proteomes" id="UP001374579">
    <property type="component" value="Unassembled WGS sequence"/>
</dbReference>
<feature type="compositionally biased region" description="Acidic residues" evidence="3">
    <location>
        <begin position="384"/>
        <end position="396"/>
    </location>
</feature>
<feature type="region of interest" description="Disordered" evidence="3">
    <location>
        <begin position="384"/>
        <end position="835"/>
    </location>
</feature>
<feature type="compositionally biased region" description="Basic and acidic residues" evidence="3">
    <location>
        <begin position="462"/>
        <end position="567"/>
    </location>
</feature>
<gene>
    <name evidence="5" type="ORF">V1264_021961</name>
</gene>
<dbReference type="PANTHER" id="PTHR46788:SF1">
    <property type="entry name" value="EF-HAND CALCIUM-BINDING DOMAIN-CONTAINING PROTEIN 5"/>
    <property type="match status" value="1"/>
</dbReference>
<dbReference type="PROSITE" id="PS50222">
    <property type="entry name" value="EF_HAND_2"/>
    <property type="match status" value="1"/>
</dbReference>
<organism evidence="5 6">
    <name type="scientific">Littorina saxatilis</name>
    <dbReference type="NCBI Taxonomy" id="31220"/>
    <lineage>
        <taxon>Eukaryota</taxon>
        <taxon>Metazoa</taxon>
        <taxon>Spiralia</taxon>
        <taxon>Lophotrochozoa</taxon>
        <taxon>Mollusca</taxon>
        <taxon>Gastropoda</taxon>
        <taxon>Caenogastropoda</taxon>
        <taxon>Littorinimorpha</taxon>
        <taxon>Littorinoidea</taxon>
        <taxon>Littorinidae</taxon>
        <taxon>Littorina</taxon>
    </lineage>
</organism>
<dbReference type="GO" id="GO:0005509">
    <property type="term" value="F:calcium ion binding"/>
    <property type="evidence" value="ECO:0007669"/>
    <property type="project" value="InterPro"/>
</dbReference>
<evidence type="ECO:0000256" key="2">
    <source>
        <dbReference type="SAM" id="Coils"/>
    </source>
</evidence>
<dbReference type="CDD" id="cd22968">
    <property type="entry name" value="DD_EFCAB5"/>
    <property type="match status" value="1"/>
</dbReference>
<feature type="compositionally biased region" description="Low complexity" evidence="3">
    <location>
        <begin position="633"/>
        <end position="642"/>
    </location>
</feature>
<dbReference type="Gene3D" id="1.10.238.10">
    <property type="entry name" value="EF-hand"/>
    <property type="match status" value="1"/>
</dbReference>
<feature type="compositionally biased region" description="Low complexity" evidence="3">
    <location>
        <begin position="7"/>
        <end position="21"/>
    </location>
</feature>
<dbReference type="PROSITE" id="PS00018">
    <property type="entry name" value="EF_HAND_1"/>
    <property type="match status" value="1"/>
</dbReference>
<evidence type="ECO:0000313" key="6">
    <source>
        <dbReference type="Proteomes" id="UP001374579"/>
    </source>
</evidence>
<feature type="region of interest" description="Disordered" evidence="3">
    <location>
        <begin position="1538"/>
        <end position="1557"/>
    </location>
</feature>
<feature type="region of interest" description="Disordered" evidence="3">
    <location>
        <begin position="1"/>
        <end position="44"/>
    </location>
</feature>
<keyword evidence="6" id="KW-1185">Reference proteome</keyword>
<evidence type="ECO:0000259" key="4">
    <source>
        <dbReference type="PROSITE" id="PS50222"/>
    </source>
</evidence>
<dbReference type="Gene3D" id="3.30.450.40">
    <property type="match status" value="1"/>
</dbReference>
<dbReference type="InterPro" id="IPR011992">
    <property type="entry name" value="EF-hand-dom_pair"/>
</dbReference>
<keyword evidence="2" id="KW-0175">Coiled coil</keyword>
<feature type="compositionally biased region" description="Basic and acidic residues" evidence="3">
    <location>
        <begin position="643"/>
        <end position="690"/>
    </location>
</feature>
<comment type="caution">
    <text evidence="5">The sequence shown here is derived from an EMBL/GenBank/DDBJ whole genome shotgun (WGS) entry which is preliminary data.</text>
</comment>
<feature type="compositionally biased region" description="Polar residues" evidence="3">
    <location>
        <begin position="723"/>
        <end position="742"/>
    </location>
</feature>
<dbReference type="Gene3D" id="1.20.890.10">
    <property type="entry name" value="cAMP-dependent protein kinase regulatory subunit, dimerization-anchoring domain"/>
    <property type="match status" value="1"/>
</dbReference>
<feature type="region of interest" description="Disordered" evidence="3">
    <location>
        <begin position="868"/>
        <end position="891"/>
    </location>
</feature>
<dbReference type="EMBL" id="JBAMIC010004070">
    <property type="protein sequence ID" value="KAK7087978.1"/>
    <property type="molecule type" value="Genomic_DNA"/>
</dbReference>
<dbReference type="Gene3D" id="1.20.920.20">
    <property type="match status" value="1"/>
</dbReference>